<evidence type="ECO:0008006" key="3">
    <source>
        <dbReference type="Google" id="ProtNLM"/>
    </source>
</evidence>
<protein>
    <recommendedName>
        <fullName evidence="3">Winged helix-turn-helix domain-containing protein</fullName>
    </recommendedName>
</protein>
<sequence length="116" mass="12373">MKPLRLKGIYFFQVMAEKKATEKKASATVKKVSAPKKASTTAKKVVATKAEVVVNAENVGFRAGDVYQTLAAAGKALSIAEIAKTAKISTEEAYLGIGWLFKEGKVKGENNLIVLA</sequence>
<dbReference type="STRING" id="28134.SAMN05444288_1233"/>
<dbReference type="InterPro" id="IPR036388">
    <property type="entry name" value="WH-like_DNA-bd_sf"/>
</dbReference>
<reference evidence="1" key="1">
    <citation type="submission" date="2011-01" db="EMBL/GenBank/DDBJ databases">
        <authorList>
            <person name="Muzny D."/>
            <person name="Qin X."/>
            <person name="Buhay C."/>
            <person name="Dugan-Rocha S."/>
            <person name="Ding Y."/>
            <person name="Chen G."/>
            <person name="Hawes A."/>
            <person name="Holder M."/>
            <person name="Jhangiani S."/>
            <person name="Johnson A."/>
            <person name="Khan Z."/>
            <person name="Li Z."/>
            <person name="Liu W."/>
            <person name="Liu X."/>
            <person name="Perez L."/>
            <person name="Shen H."/>
            <person name="Wang Q."/>
            <person name="Watt J."/>
            <person name="Xi L."/>
            <person name="Xin Y."/>
            <person name="Zhou J."/>
            <person name="Deng J."/>
            <person name="Jiang H."/>
            <person name="Liu Y."/>
            <person name="Qu J."/>
            <person name="Song X.-Z."/>
            <person name="Zhang L."/>
            <person name="Villasana D."/>
            <person name="Johnson A."/>
            <person name="Liu J."/>
            <person name="Liyanage D."/>
            <person name="Lorensuhewa L."/>
            <person name="Robinson T."/>
            <person name="Song A."/>
            <person name="Song B.-B."/>
            <person name="Dinh H."/>
            <person name="Thornton R."/>
            <person name="Coyle M."/>
            <person name="Francisco L."/>
            <person name="Jackson L."/>
            <person name="Javaid M."/>
            <person name="Korchina V."/>
            <person name="Kovar C."/>
            <person name="Mata R."/>
            <person name="Mathew T."/>
            <person name="Ngo R."/>
            <person name="Nguyen L."/>
            <person name="Nguyen N."/>
            <person name="Okwuonu G."/>
            <person name="Ongeri F."/>
            <person name="Pham C."/>
            <person name="Simmons D."/>
            <person name="Wilczek-Boney K."/>
            <person name="Hale W."/>
            <person name="Jakkamsetti A."/>
            <person name="Pham P."/>
            <person name="Ruth R."/>
            <person name="San Lucas F."/>
            <person name="Warren J."/>
            <person name="Zhang J."/>
            <person name="Zhao Z."/>
            <person name="Zhou C."/>
            <person name="Zhu D."/>
            <person name="Lee S."/>
            <person name="Bess C."/>
            <person name="Blankenburg K."/>
            <person name="Forbes L."/>
            <person name="Fu Q."/>
            <person name="Gubbala S."/>
            <person name="Hirani K."/>
            <person name="Jayaseelan J.C."/>
            <person name="Lara F."/>
            <person name="Munidasa M."/>
            <person name="Palculict T."/>
            <person name="Patil S."/>
            <person name="Pu L.-L."/>
            <person name="Saada N."/>
            <person name="Tang L."/>
            <person name="Weissenberger G."/>
            <person name="Zhu Y."/>
            <person name="Hemphill L."/>
            <person name="Shang Y."/>
            <person name="Youmans B."/>
            <person name="Ayvaz T."/>
            <person name="Ross M."/>
            <person name="Santibanez J."/>
            <person name="Aqrawi P."/>
            <person name="Gross S."/>
            <person name="Joshi V."/>
            <person name="Fowler G."/>
            <person name="Nazareth L."/>
            <person name="Reid J."/>
            <person name="Worley K."/>
            <person name="Petrosino J."/>
            <person name="Highlander S."/>
            <person name="Gibbs R."/>
        </authorList>
    </citation>
    <scope>NUCLEOTIDE SEQUENCE [LARGE SCALE GENOMIC DNA]</scope>
    <source>
        <strain evidence="1">ATCC 33269</strain>
    </source>
</reference>
<gene>
    <name evidence="1" type="ORF">HMPREF0663_11928</name>
</gene>
<keyword evidence="2" id="KW-1185">Reference proteome</keyword>
<dbReference type="Gene3D" id="1.10.10.10">
    <property type="entry name" value="Winged helix-like DNA-binding domain superfamily/Winged helix DNA-binding domain"/>
    <property type="match status" value="1"/>
</dbReference>
<proteinExistence type="predicted"/>
<dbReference type="HOGENOM" id="CLU_2344300_0_0_10"/>
<comment type="caution">
    <text evidence="1">The sequence shown here is derived from an EMBL/GenBank/DDBJ whole genome shotgun (WGS) entry which is preliminary data.</text>
</comment>
<evidence type="ECO:0000313" key="1">
    <source>
        <dbReference type="EMBL" id="EFZ37015.1"/>
    </source>
</evidence>
<name>E7RRX7_9BACT</name>
<dbReference type="Pfam" id="PF10771">
    <property type="entry name" value="DUF2582"/>
    <property type="match status" value="1"/>
</dbReference>
<dbReference type="Proteomes" id="UP000005580">
    <property type="component" value="Unassembled WGS sequence"/>
</dbReference>
<evidence type="ECO:0000313" key="2">
    <source>
        <dbReference type="Proteomes" id="UP000005580"/>
    </source>
</evidence>
<dbReference type="InterPro" id="IPR019707">
    <property type="entry name" value="DUF2582"/>
</dbReference>
<dbReference type="EMBL" id="AEPE02000005">
    <property type="protein sequence ID" value="EFZ37015.1"/>
    <property type="molecule type" value="Genomic_DNA"/>
</dbReference>
<dbReference type="eggNOG" id="ENOG50341G3">
    <property type="taxonomic scope" value="Bacteria"/>
</dbReference>
<accession>E7RRX7</accession>
<organism evidence="1 2">
    <name type="scientific">Hoylesella oralis ATCC 33269</name>
    <dbReference type="NCBI Taxonomy" id="873533"/>
    <lineage>
        <taxon>Bacteria</taxon>
        <taxon>Pseudomonadati</taxon>
        <taxon>Bacteroidota</taxon>
        <taxon>Bacteroidia</taxon>
        <taxon>Bacteroidales</taxon>
        <taxon>Prevotellaceae</taxon>
        <taxon>Hoylesella</taxon>
    </lineage>
</organism>
<dbReference type="AlphaFoldDB" id="E7RRX7"/>